<name>A0A3S3ZCD5_9MICO</name>
<organism evidence="3 4">
    <name type="scientific">Labedella phragmitis</name>
    <dbReference type="NCBI Taxonomy" id="2498849"/>
    <lineage>
        <taxon>Bacteria</taxon>
        <taxon>Bacillati</taxon>
        <taxon>Actinomycetota</taxon>
        <taxon>Actinomycetes</taxon>
        <taxon>Micrococcales</taxon>
        <taxon>Microbacteriaceae</taxon>
        <taxon>Labedella</taxon>
    </lineage>
</organism>
<proteinExistence type="predicted"/>
<evidence type="ECO:0000256" key="1">
    <source>
        <dbReference type="SAM" id="MobiDB-lite"/>
    </source>
</evidence>
<evidence type="ECO:0000256" key="2">
    <source>
        <dbReference type="SAM" id="Phobius"/>
    </source>
</evidence>
<comment type="caution">
    <text evidence="3">The sequence shown here is derived from an EMBL/GenBank/DDBJ whole genome shotgun (WGS) entry which is preliminary data.</text>
</comment>
<feature type="transmembrane region" description="Helical" evidence="2">
    <location>
        <begin position="33"/>
        <end position="51"/>
    </location>
</feature>
<dbReference type="Proteomes" id="UP000288547">
    <property type="component" value="Unassembled WGS sequence"/>
</dbReference>
<accession>A0A3S3ZCD5</accession>
<feature type="compositionally biased region" description="Low complexity" evidence="1">
    <location>
        <begin position="16"/>
        <end position="27"/>
    </location>
</feature>
<dbReference type="AlphaFoldDB" id="A0A3S3ZCD5"/>
<keyword evidence="2" id="KW-0812">Transmembrane</keyword>
<evidence type="ECO:0000313" key="4">
    <source>
        <dbReference type="Proteomes" id="UP000288547"/>
    </source>
</evidence>
<reference evidence="3 4" key="1">
    <citation type="submission" date="2018-12" db="EMBL/GenBank/DDBJ databases">
        <authorList>
            <person name="Li F."/>
        </authorList>
    </citation>
    <scope>NUCLEOTIDE SEQUENCE [LARGE SCALE GENOMIC DNA]</scope>
    <source>
        <strain evidence="3 4">11W25H-1</strain>
    </source>
</reference>
<gene>
    <name evidence="3" type="ORF">ELQ90_00145</name>
</gene>
<dbReference type="RefSeq" id="WP_128493258.1">
    <property type="nucleotide sequence ID" value="NZ_RZNB01000001.1"/>
</dbReference>
<protein>
    <submittedName>
        <fullName evidence="3">Uncharacterized protein</fullName>
    </submittedName>
</protein>
<dbReference type="EMBL" id="RZNB01000001">
    <property type="protein sequence ID" value="RWZ52415.1"/>
    <property type="molecule type" value="Genomic_DNA"/>
</dbReference>
<keyword evidence="2" id="KW-1133">Transmembrane helix</keyword>
<sequence>MHSTTTRSVPAPTEPAPAGAGRTATRQRLGRRVATLAAAPLAILLAGGVVWQGSQAAFTSTTRNTGNAWSSGRVMLTDDDKGAAAFTVENIVPGQSGQKCIVVTSDSSVAGVVKLYQRDLQTSGQGLEKHITLILEEGTGGSFNDCTGFVPAGTTGSPQALSNITAVDYSTGVHPWSTTGTPGEARTYRATWAFDTSGMTQQQIDALQGASVHSDLVWEFQNTAPQS</sequence>
<dbReference type="OrthoDB" id="3826640at2"/>
<evidence type="ECO:0000313" key="3">
    <source>
        <dbReference type="EMBL" id="RWZ52415.1"/>
    </source>
</evidence>
<keyword evidence="2" id="KW-0472">Membrane</keyword>
<keyword evidence="4" id="KW-1185">Reference proteome</keyword>
<feature type="region of interest" description="Disordered" evidence="1">
    <location>
        <begin position="1"/>
        <end position="27"/>
    </location>
</feature>